<protein>
    <submittedName>
        <fullName evidence="4">Synapse-associated protein of 47 kDa-like</fullName>
    </submittedName>
</protein>
<dbReference type="SMART" id="SM00751">
    <property type="entry name" value="BSD"/>
    <property type="match status" value="1"/>
</dbReference>
<evidence type="ECO:0000313" key="4">
    <source>
        <dbReference type="RefSeq" id="XP_013788679.1"/>
    </source>
</evidence>
<dbReference type="InterPro" id="IPR035925">
    <property type="entry name" value="BSD_dom_sf"/>
</dbReference>
<dbReference type="Gene3D" id="1.10.3970.10">
    <property type="entry name" value="BSD domain"/>
    <property type="match status" value="1"/>
</dbReference>
<evidence type="ECO:0000259" key="2">
    <source>
        <dbReference type="PROSITE" id="PS50858"/>
    </source>
</evidence>
<feature type="compositionally biased region" description="Basic and acidic residues" evidence="1">
    <location>
        <begin position="297"/>
        <end position="329"/>
    </location>
</feature>
<dbReference type="Pfam" id="PF03909">
    <property type="entry name" value="BSD"/>
    <property type="match status" value="1"/>
</dbReference>
<dbReference type="RefSeq" id="XP_013788679.1">
    <property type="nucleotide sequence ID" value="XM_013933225.2"/>
</dbReference>
<dbReference type="Proteomes" id="UP000694941">
    <property type="component" value="Unplaced"/>
</dbReference>
<evidence type="ECO:0000313" key="3">
    <source>
        <dbReference type="Proteomes" id="UP000694941"/>
    </source>
</evidence>
<feature type="compositionally biased region" description="Low complexity" evidence="1">
    <location>
        <begin position="277"/>
        <end position="296"/>
    </location>
</feature>
<dbReference type="GeneID" id="106472572"/>
<accession>A0ABM1BU39</accession>
<gene>
    <name evidence="4" type="primary">LOC106472572</name>
</gene>
<dbReference type="PANTHER" id="PTHR16019">
    <property type="entry name" value="SYNAPSE-ASSOCIATED PROTEIN"/>
    <property type="match status" value="1"/>
</dbReference>
<dbReference type="InterPro" id="IPR005607">
    <property type="entry name" value="BSD_dom"/>
</dbReference>
<dbReference type="PROSITE" id="PS50858">
    <property type="entry name" value="BSD"/>
    <property type="match status" value="1"/>
</dbReference>
<dbReference type="PANTHER" id="PTHR16019:SF6">
    <property type="entry name" value="SYNAPSE-ASSOCIATED PROTEIN 1"/>
    <property type="match status" value="1"/>
</dbReference>
<feature type="compositionally biased region" description="Low complexity" evidence="1">
    <location>
        <begin position="103"/>
        <end position="112"/>
    </location>
</feature>
<dbReference type="InterPro" id="IPR051494">
    <property type="entry name" value="BSD_domain-containing"/>
</dbReference>
<sequence length="340" mass="37046">MNFIANIWKGTGSGSNKETRKDELGVGGTSSESKVLCSEESSLKPKGNTENLLEEGRTESTGRKRKDSGSSGSTSGPDSDLSETPDSPALKDGADETENSKQSIGAGTGSSIAGDLEEVSHKAIESAKSFGSFLFSVANKAGKTVSETAKQLKNSVGESSLMGDKEPSKKFNYSSLQDTSILPWVGCEDEEMVKEQILSLSQDKKNFLRSPPSGAQFNYDHDSFLPIVKALIENDPNLESMKQDLVPKLVTEESFWKNYFYRVSLIKKSFKTNVQAEGKGSSSEGSYSSYSVSSSEESVKEKRQNIHDYEEEMKLLGKEPTPGDDHELQGFEVIPKNLKL</sequence>
<feature type="domain" description="BSD" evidence="2">
    <location>
        <begin position="228"/>
        <end position="267"/>
    </location>
</feature>
<feature type="region of interest" description="Disordered" evidence="1">
    <location>
        <begin position="1"/>
        <end position="112"/>
    </location>
</feature>
<name>A0ABM1BU39_LIMPO</name>
<dbReference type="SUPFAM" id="SSF140383">
    <property type="entry name" value="BSD domain-like"/>
    <property type="match status" value="1"/>
</dbReference>
<proteinExistence type="predicted"/>
<organism evidence="3 4">
    <name type="scientific">Limulus polyphemus</name>
    <name type="common">Atlantic horseshoe crab</name>
    <dbReference type="NCBI Taxonomy" id="6850"/>
    <lineage>
        <taxon>Eukaryota</taxon>
        <taxon>Metazoa</taxon>
        <taxon>Ecdysozoa</taxon>
        <taxon>Arthropoda</taxon>
        <taxon>Chelicerata</taxon>
        <taxon>Merostomata</taxon>
        <taxon>Xiphosura</taxon>
        <taxon>Limulidae</taxon>
        <taxon>Limulus</taxon>
    </lineage>
</organism>
<keyword evidence="3" id="KW-1185">Reference proteome</keyword>
<evidence type="ECO:0000256" key="1">
    <source>
        <dbReference type="SAM" id="MobiDB-lite"/>
    </source>
</evidence>
<reference evidence="4" key="1">
    <citation type="submission" date="2025-08" db="UniProtKB">
        <authorList>
            <consortium name="RefSeq"/>
        </authorList>
    </citation>
    <scope>IDENTIFICATION</scope>
    <source>
        <tissue evidence="4">Muscle</tissue>
    </source>
</reference>
<feature type="region of interest" description="Disordered" evidence="1">
    <location>
        <begin position="276"/>
        <end position="340"/>
    </location>
</feature>
<feature type="compositionally biased region" description="Low complexity" evidence="1">
    <location>
        <begin position="69"/>
        <end position="79"/>
    </location>
</feature>